<evidence type="ECO:0000313" key="1">
    <source>
        <dbReference type="EMBL" id="GFY25246.1"/>
    </source>
</evidence>
<dbReference type="Proteomes" id="UP000887159">
    <property type="component" value="Unassembled WGS sequence"/>
</dbReference>
<dbReference type="EMBL" id="BMAU01021371">
    <property type="protein sequence ID" value="GFY25246.1"/>
    <property type="molecule type" value="Genomic_DNA"/>
</dbReference>
<name>A0A8X7BAN9_TRICX</name>
<gene>
    <name evidence="1" type="ORF">TNCV_2483671</name>
</gene>
<protein>
    <submittedName>
        <fullName evidence="1">Uncharacterized protein</fullName>
    </submittedName>
</protein>
<sequence length="97" mass="11488">MDFDMEWECVPTNCEKKETASKRAPNHCRRRQGILHYGEKDADHYEFACPLTKDFHWVSLSQNAKKAWFQSIVRNPSIHFQLKSCIEIAYSIRDQIL</sequence>
<comment type="caution">
    <text evidence="1">The sequence shown here is derived from an EMBL/GenBank/DDBJ whole genome shotgun (WGS) entry which is preliminary data.</text>
</comment>
<accession>A0A8X7BAN9</accession>
<proteinExistence type="predicted"/>
<organism evidence="1 2">
    <name type="scientific">Trichonephila clavipes</name>
    <name type="common">Golden silk orbweaver</name>
    <name type="synonym">Nephila clavipes</name>
    <dbReference type="NCBI Taxonomy" id="2585209"/>
    <lineage>
        <taxon>Eukaryota</taxon>
        <taxon>Metazoa</taxon>
        <taxon>Ecdysozoa</taxon>
        <taxon>Arthropoda</taxon>
        <taxon>Chelicerata</taxon>
        <taxon>Arachnida</taxon>
        <taxon>Araneae</taxon>
        <taxon>Araneomorphae</taxon>
        <taxon>Entelegynae</taxon>
        <taxon>Araneoidea</taxon>
        <taxon>Nephilidae</taxon>
        <taxon>Trichonephila</taxon>
    </lineage>
</organism>
<keyword evidence="2" id="KW-1185">Reference proteome</keyword>
<evidence type="ECO:0000313" key="2">
    <source>
        <dbReference type="Proteomes" id="UP000887159"/>
    </source>
</evidence>
<reference evidence="1" key="1">
    <citation type="submission" date="2020-08" db="EMBL/GenBank/DDBJ databases">
        <title>Multicomponent nature underlies the extraordinary mechanical properties of spider dragline silk.</title>
        <authorList>
            <person name="Kono N."/>
            <person name="Nakamura H."/>
            <person name="Mori M."/>
            <person name="Yoshida Y."/>
            <person name="Ohtoshi R."/>
            <person name="Malay A.D."/>
            <person name="Moran D.A.P."/>
            <person name="Tomita M."/>
            <person name="Numata K."/>
            <person name="Arakawa K."/>
        </authorList>
    </citation>
    <scope>NUCLEOTIDE SEQUENCE</scope>
</reference>
<dbReference type="AlphaFoldDB" id="A0A8X7BAN9"/>